<dbReference type="RefSeq" id="WP_195903355.1">
    <property type="nucleotide sequence ID" value="NZ_JADOGI010000447.1"/>
</dbReference>
<evidence type="ECO:0000256" key="1">
    <source>
        <dbReference type="ARBA" id="ARBA00023002"/>
    </source>
</evidence>
<dbReference type="Pfam" id="PF01494">
    <property type="entry name" value="FAD_binding_3"/>
    <property type="match status" value="1"/>
</dbReference>
<dbReference type="GO" id="GO:0071949">
    <property type="term" value="F:FAD binding"/>
    <property type="evidence" value="ECO:0007669"/>
    <property type="project" value="InterPro"/>
</dbReference>
<dbReference type="AlphaFoldDB" id="A0A931F7T9"/>
<dbReference type="InterPro" id="IPR036188">
    <property type="entry name" value="FAD/NAD-bd_sf"/>
</dbReference>
<evidence type="ECO:0000313" key="5">
    <source>
        <dbReference type="Proteomes" id="UP000605361"/>
    </source>
</evidence>
<dbReference type="PRINTS" id="PR00420">
    <property type="entry name" value="RNGMNOXGNASE"/>
</dbReference>
<dbReference type="Gene3D" id="3.50.50.60">
    <property type="entry name" value="FAD/NAD(P)-binding domain"/>
    <property type="match status" value="1"/>
</dbReference>
<gene>
    <name evidence="4" type="ORF">ITP53_54605</name>
</gene>
<sequence>MHVLIVGAGIAGLAAARGLRAAGHSVTVLERAPALRDTGCALTLWSNGTAILDDLGVRMDGAGQRIDAIEVRSARGRPVMVVDTGRLEARLGAPVVVIPRPSLLARLAEGLPEETFRFGARFARLHDDGRSVRVETEDGAEYSGDLLIGADGVNSPVRAALFGEGPDADTGALPTGAATWQGLIRAPFDIGSRALLFLGRRGTVGLNPSGDGLLQWLIDFRWRPGDGFPRPEHALAALRTQYGEWGSPVPELLAALSDKDLELFPHRRHPAPLRFGRGRSFLIGDAVHAMPPILAQGSGQALEDVAALLHGLAGAYGRGADGRGADGRGTVGWGGDGRGADSDPATVLHAYGQSRRRQAVLAARAATQGVATAGPQTLFQSEAALCGAVAMPDRLATWLIEKLIRGVSGRL</sequence>
<organism evidence="4 5">
    <name type="scientific">Nonomuraea cypriaca</name>
    <dbReference type="NCBI Taxonomy" id="1187855"/>
    <lineage>
        <taxon>Bacteria</taxon>
        <taxon>Bacillati</taxon>
        <taxon>Actinomycetota</taxon>
        <taxon>Actinomycetes</taxon>
        <taxon>Streptosporangiales</taxon>
        <taxon>Streptosporangiaceae</taxon>
        <taxon>Nonomuraea</taxon>
    </lineage>
</organism>
<dbReference type="SUPFAM" id="SSF51905">
    <property type="entry name" value="FAD/NAD(P)-binding domain"/>
    <property type="match status" value="1"/>
</dbReference>
<dbReference type="Proteomes" id="UP000605361">
    <property type="component" value="Unassembled WGS sequence"/>
</dbReference>
<dbReference type="PANTHER" id="PTHR13789:SF309">
    <property type="entry name" value="PUTATIVE (AFU_ORTHOLOGUE AFUA_6G14510)-RELATED"/>
    <property type="match status" value="1"/>
</dbReference>
<keyword evidence="5" id="KW-1185">Reference proteome</keyword>
<evidence type="ECO:0000256" key="2">
    <source>
        <dbReference type="ARBA" id="ARBA00023033"/>
    </source>
</evidence>
<feature type="domain" description="FAD-binding" evidence="3">
    <location>
        <begin position="2"/>
        <end position="317"/>
    </location>
</feature>
<dbReference type="InterPro" id="IPR002938">
    <property type="entry name" value="FAD-bd"/>
</dbReference>
<evidence type="ECO:0000313" key="4">
    <source>
        <dbReference type="EMBL" id="MBF8194541.1"/>
    </source>
</evidence>
<accession>A0A931F7T9</accession>
<evidence type="ECO:0000259" key="3">
    <source>
        <dbReference type="Pfam" id="PF01494"/>
    </source>
</evidence>
<keyword evidence="2 4" id="KW-0503">Monooxygenase</keyword>
<reference evidence="4" key="1">
    <citation type="submission" date="2020-11" db="EMBL/GenBank/DDBJ databases">
        <title>Whole-genome analyses of Nonomuraea sp. K274.</title>
        <authorList>
            <person name="Veyisoglu A."/>
        </authorList>
    </citation>
    <scope>NUCLEOTIDE SEQUENCE</scope>
    <source>
        <strain evidence="4">K274</strain>
    </source>
</reference>
<proteinExistence type="predicted"/>
<keyword evidence="1" id="KW-0560">Oxidoreductase</keyword>
<dbReference type="GO" id="GO:0004497">
    <property type="term" value="F:monooxygenase activity"/>
    <property type="evidence" value="ECO:0007669"/>
    <property type="project" value="UniProtKB-KW"/>
</dbReference>
<dbReference type="PANTHER" id="PTHR13789">
    <property type="entry name" value="MONOOXYGENASE"/>
    <property type="match status" value="1"/>
</dbReference>
<dbReference type="InterPro" id="IPR050493">
    <property type="entry name" value="FAD-dep_Monooxygenase_BioMet"/>
</dbReference>
<comment type="caution">
    <text evidence="4">The sequence shown here is derived from an EMBL/GenBank/DDBJ whole genome shotgun (WGS) entry which is preliminary data.</text>
</comment>
<dbReference type="EMBL" id="JADOGI010000447">
    <property type="protein sequence ID" value="MBF8194541.1"/>
    <property type="molecule type" value="Genomic_DNA"/>
</dbReference>
<protein>
    <submittedName>
        <fullName evidence="4">FAD-dependent monooxygenase</fullName>
    </submittedName>
</protein>
<name>A0A931F7T9_9ACTN</name>